<proteinExistence type="predicted"/>
<dbReference type="RefSeq" id="WP_163146484.1">
    <property type="nucleotide sequence ID" value="NZ_CP044456.1"/>
</dbReference>
<dbReference type="Proteomes" id="UP000503440">
    <property type="component" value="Plasmid pB18-1"/>
</dbReference>
<organism evidence="1 2">
    <name type="scientific">Acinetobacter indicus</name>
    <dbReference type="NCBI Taxonomy" id="756892"/>
    <lineage>
        <taxon>Bacteria</taxon>
        <taxon>Pseudomonadati</taxon>
        <taxon>Pseudomonadota</taxon>
        <taxon>Gammaproteobacteria</taxon>
        <taxon>Moraxellales</taxon>
        <taxon>Moraxellaceae</taxon>
        <taxon>Acinetobacter</taxon>
    </lineage>
</organism>
<gene>
    <name evidence="1" type="ORF">FSC09_15660</name>
</gene>
<accession>A0A6C0Y7Z4</accession>
<geneLocation type="plasmid" evidence="2">
    <name>pb18-1</name>
</geneLocation>
<evidence type="ECO:0000313" key="1">
    <source>
        <dbReference type="EMBL" id="QIC71825.1"/>
    </source>
</evidence>
<sequence length="135" mass="15494">MNMSPAATIKVKGLDRVRAYLNDIIKEGYMLYEADIELQRLIQSHDLINKLNGPENCQDLLDSVENNESQYGSRLGVEYKKSSNRTEDLALMLNDNGEWSESSHYNYELDDSRFLNIARLRQALIDYASCQSVPQ</sequence>
<name>A0A6C0Y7Z4_9GAMM</name>
<keyword evidence="1" id="KW-0614">Plasmid</keyword>
<dbReference type="AlphaFoldDB" id="A0A6C0Y7Z4"/>
<evidence type="ECO:0000313" key="2">
    <source>
        <dbReference type="Proteomes" id="UP000503440"/>
    </source>
</evidence>
<dbReference type="EMBL" id="CP044456">
    <property type="protein sequence ID" value="QIC71825.1"/>
    <property type="molecule type" value="Genomic_DNA"/>
</dbReference>
<reference evidence="1 2" key="1">
    <citation type="submission" date="2019-09" db="EMBL/GenBank/DDBJ databases">
        <title>Non-baumannii Acinetobacter spp. carrying blaNDM-1 isolated in China.</title>
        <authorList>
            <person name="Cui C."/>
            <person name="Chen C."/>
            <person name="Sun J."/>
            <person name="Liu Y."/>
        </authorList>
    </citation>
    <scope>NUCLEOTIDE SEQUENCE [LARGE SCALE GENOMIC DNA]</scope>
    <source>
        <strain evidence="1 2">B18</strain>
        <plasmid evidence="2">pb18-1</plasmid>
    </source>
</reference>
<protein>
    <submittedName>
        <fullName evidence="1">Uncharacterized protein</fullName>
    </submittedName>
</protein>